<feature type="transmembrane region" description="Helical" evidence="15">
    <location>
        <begin position="7"/>
        <end position="25"/>
    </location>
</feature>
<keyword evidence="5 18" id="KW-0328">Glycosyltransferase</keyword>
<dbReference type="InterPro" id="IPR023346">
    <property type="entry name" value="Lysozyme-like_dom_sf"/>
</dbReference>
<dbReference type="PANTHER" id="PTHR32282">
    <property type="entry name" value="BINDING PROTEIN TRANSPEPTIDASE, PUTATIVE-RELATED"/>
    <property type="match status" value="1"/>
</dbReference>
<comment type="subcellular location">
    <subcellularLocation>
        <location evidence="1">Cell membrane</location>
    </subcellularLocation>
</comment>
<dbReference type="RefSeq" id="WP_379052926.1">
    <property type="nucleotide sequence ID" value="NZ_JBHUIK010000005.1"/>
</dbReference>
<evidence type="ECO:0000256" key="4">
    <source>
        <dbReference type="ARBA" id="ARBA00022670"/>
    </source>
</evidence>
<evidence type="ECO:0000256" key="15">
    <source>
        <dbReference type="SAM" id="Phobius"/>
    </source>
</evidence>
<keyword evidence="11" id="KW-0511">Multifunctional enzyme</keyword>
<keyword evidence="15" id="KW-1133">Transmembrane helix</keyword>
<gene>
    <name evidence="18" type="ORF">ACFSKK_19400</name>
</gene>
<reference evidence="19" key="1">
    <citation type="journal article" date="2019" name="Int. J. Syst. Evol. Microbiol.">
        <title>The Global Catalogue of Microorganisms (GCM) 10K type strain sequencing project: providing services to taxonomists for standard genome sequencing and annotation.</title>
        <authorList>
            <consortium name="The Broad Institute Genomics Platform"/>
            <consortium name="The Broad Institute Genome Sequencing Center for Infectious Disease"/>
            <person name="Wu L."/>
            <person name="Ma J."/>
        </authorList>
    </citation>
    <scope>NUCLEOTIDE SEQUENCE [LARGE SCALE GENOMIC DNA]</scope>
    <source>
        <strain evidence="19">CGMCC 1.15474</strain>
    </source>
</reference>
<evidence type="ECO:0000256" key="12">
    <source>
        <dbReference type="ARBA" id="ARBA00023316"/>
    </source>
</evidence>
<keyword evidence="10 15" id="KW-0472">Membrane</keyword>
<feature type="domain" description="Penicillin-binding protein transpeptidase" evidence="16">
    <location>
        <begin position="334"/>
        <end position="572"/>
    </location>
</feature>
<organism evidence="18 19">
    <name type="scientific">Metabacillus endolithicus</name>
    <dbReference type="NCBI Taxonomy" id="1535204"/>
    <lineage>
        <taxon>Bacteria</taxon>
        <taxon>Bacillati</taxon>
        <taxon>Bacillota</taxon>
        <taxon>Bacilli</taxon>
        <taxon>Bacillales</taxon>
        <taxon>Bacillaceae</taxon>
        <taxon>Metabacillus</taxon>
    </lineage>
</organism>
<proteinExistence type="predicted"/>
<evidence type="ECO:0000313" key="18">
    <source>
        <dbReference type="EMBL" id="MFD2215854.1"/>
    </source>
</evidence>
<protein>
    <submittedName>
        <fullName evidence="18">Transglycosylase domain-containing protein</fullName>
        <ecNumber evidence="18">2.4.-.-</ecNumber>
    </submittedName>
</protein>
<dbReference type="Gene3D" id="3.40.710.10">
    <property type="entry name" value="DD-peptidase/beta-lactamase superfamily"/>
    <property type="match status" value="1"/>
</dbReference>
<name>A0ABW5C3Q7_9BACI</name>
<dbReference type="InterPro" id="IPR036950">
    <property type="entry name" value="PBP_transglycosylase"/>
</dbReference>
<dbReference type="InterPro" id="IPR001264">
    <property type="entry name" value="Glyco_trans_51"/>
</dbReference>
<accession>A0ABW5C3Q7</accession>
<dbReference type="Proteomes" id="UP001597318">
    <property type="component" value="Unassembled WGS sequence"/>
</dbReference>
<dbReference type="InterPro" id="IPR001460">
    <property type="entry name" value="PCN-bd_Tpept"/>
</dbReference>
<evidence type="ECO:0000256" key="14">
    <source>
        <dbReference type="ARBA" id="ARBA00049902"/>
    </source>
</evidence>
<evidence type="ECO:0000256" key="9">
    <source>
        <dbReference type="ARBA" id="ARBA00022984"/>
    </source>
</evidence>
<comment type="catalytic activity">
    <reaction evidence="14">
        <text>[GlcNAc-(1-&gt;4)-Mur2Ac(oyl-L-Ala-gamma-D-Glu-L-Lys-D-Ala-D-Ala)](n)-di-trans,octa-cis-undecaprenyl diphosphate + beta-D-GlcNAc-(1-&gt;4)-Mur2Ac(oyl-L-Ala-gamma-D-Glu-L-Lys-D-Ala-D-Ala)-di-trans,octa-cis-undecaprenyl diphosphate = [GlcNAc-(1-&gt;4)-Mur2Ac(oyl-L-Ala-gamma-D-Glu-L-Lys-D-Ala-D-Ala)](n+1)-di-trans,octa-cis-undecaprenyl diphosphate + di-trans,octa-cis-undecaprenyl diphosphate + H(+)</text>
        <dbReference type="Rhea" id="RHEA:23708"/>
        <dbReference type="Rhea" id="RHEA-COMP:9602"/>
        <dbReference type="Rhea" id="RHEA-COMP:9603"/>
        <dbReference type="ChEBI" id="CHEBI:15378"/>
        <dbReference type="ChEBI" id="CHEBI:58405"/>
        <dbReference type="ChEBI" id="CHEBI:60033"/>
        <dbReference type="ChEBI" id="CHEBI:78435"/>
        <dbReference type="EC" id="2.4.99.28"/>
    </reaction>
</comment>
<evidence type="ECO:0000256" key="13">
    <source>
        <dbReference type="ARBA" id="ARBA00034000"/>
    </source>
</evidence>
<dbReference type="EC" id="2.4.-.-" evidence="18"/>
<dbReference type="SUPFAM" id="SSF56601">
    <property type="entry name" value="beta-lactamase/transpeptidase-like"/>
    <property type="match status" value="1"/>
</dbReference>
<dbReference type="Gene3D" id="1.10.3810.10">
    <property type="entry name" value="Biosynthetic peptidoglycan transglycosylase-like"/>
    <property type="match status" value="1"/>
</dbReference>
<dbReference type="InterPro" id="IPR050396">
    <property type="entry name" value="Glycosyltr_51/Transpeptidase"/>
</dbReference>
<dbReference type="InterPro" id="IPR012338">
    <property type="entry name" value="Beta-lactam/transpept-like"/>
</dbReference>
<evidence type="ECO:0000256" key="7">
    <source>
        <dbReference type="ARBA" id="ARBA00022801"/>
    </source>
</evidence>
<keyword evidence="3" id="KW-0121">Carboxypeptidase</keyword>
<keyword evidence="15" id="KW-0812">Transmembrane</keyword>
<evidence type="ECO:0000259" key="17">
    <source>
        <dbReference type="Pfam" id="PF00912"/>
    </source>
</evidence>
<dbReference type="GO" id="GO:0016757">
    <property type="term" value="F:glycosyltransferase activity"/>
    <property type="evidence" value="ECO:0007669"/>
    <property type="project" value="UniProtKB-KW"/>
</dbReference>
<keyword evidence="9" id="KW-0573">Peptidoglycan synthesis</keyword>
<feature type="domain" description="Glycosyl transferase family 51" evidence="17">
    <location>
        <begin position="60"/>
        <end position="235"/>
    </location>
</feature>
<keyword evidence="8" id="KW-0133">Cell shape</keyword>
<evidence type="ECO:0000256" key="1">
    <source>
        <dbReference type="ARBA" id="ARBA00004236"/>
    </source>
</evidence>
<dbReference type="Pfam" id="PF00905">
    <property type="entry name" value="Transpeptidase"/>
    <property type="match status" value="1"/>
</dbReference>
<dbReference type="EMBL" id="JBHUIK010000005">
    <property type="protein sequence ID" value="MFD2215854.1"/>
    <property type="molecule type" value="Genomic_DNA"/>
</dbReference>
<comment type="catalytic activity">
    <reaction evidence="13">
        <text>Preferential cleavage: (Ac)2-L-Lys-D-Ala-|-D-Ala. Also transpeptidation of peptidyl-alanyl moieties that are N-acyl substituents of D-alanine.</text>
        <dbReference type="EC" id="3.4.16.4"/>
    </reaction>
</comment>
<comment type="caution">
    <text evidence="18">The sequence shown here is derived from an EMBL/GenBank/DDBJ whole genome shotgun (WGS) entry which is preliminary data.</text>
</comment>
<evidence type="ECO:0000256" key="11">
    <source>
        <dbReference type="ARBA" id="ARBA00023268"/>
    </source>
</evidence>
<evidence type="ECO:0000256" key="6">
    <source>
        <dbReference type="ARBA" id="ARBA00022679"/>
    </source>
</evidence>
<dbReference type="Pfam" id="PF00912">
    <property type="entry name" value="Transgly"/>
    <property type="match status" value="1"/>
</dbReference>
<dbReference type="PANTHER" id="PTHR32282:SF11">
    <property type="entry name" value="PENICILLIN-BINDING PROTEIN 1B"/>
    <property type="match status" value="1"/>
</dbReference>
<sequence length="605" mass="68736">MRHLFGWACIFTMLPIFIICVFVAGKESQAIKGLSTILDEKIPIESVDLAQNSYVYDHEGRLISEITSNQQNRIYVKYENIPEIVKRAYLISEDQRFFDHIGFDAAGMFRAVLINAKSESVEQGGSTITQQLARNVYLNHEQSYNRKLSELLYSYQLEKSFTKEQIFEYYLNAIYFANGQYGIGTAADYYFNKQIHELHLAELIFISAVPNNPTQYDPVKNYKATKVRQERLLQTLYEFGAITAEERETATKFPIKLSIKKEVDIQPDYVTYVHHELKQLVAAKEGLKDHNQINTRVNNILSQGVIIYTALESERQNKLVQSINSYIQSDDIQGAAAVINHQSHQIVALAGGTNYNKFEFNRAFQAYRQPGSSIKPLLDYAPYIDVTGATTKSRINAGRFCSGGYCPKNYSGRNYGMVSLETALKYSYNTAAVRMLHEIGIEKGFSYLAPFNFAKISKQDYHLPAAIGGMMYGISPLELTNAYTTFGNNGIYYENHAIVKVTDQTGKTLYEWDENPIRVWKETTNKQMRSLLSAVVSSGTGKKAAMNKRYIGGKTGTSNDYHDLWFAGLTDQYTGVVWIGKDQPANIRSVYDRGSHLLIWKEMMK</sequence>
<evidence type="ECO:0000256" key="2">
    <source>
        <dbReference type="ARBA" id="ARBA00022475"/>
    </source>
</evidence>
<evidence type="ECO:0000256" key="3">
    <source>
        <dbReference type="ARBA" id="ARBA00022645"/>
    </source>
</evidence>
<evidence type="ECO:0000313" key="19">
    <source>
        <dbReference type="Proteomes" id="UP001597318"/>
    </source>
</evidence>
<dbReference type="SUPFAM" id="SSF53955">
    <property type="entry name" value="Lysozyme-like"/>
    <property type="match status" value="1"/>
</dbReference>
<evidence type="ECO:0000256" key="8">
    <source>
        <dbReference type="ARBA" id="ARBA00022960"/>
    </source>
</evidence>
<keyword evidence="7" id="KW-0378">Hydrolase</keyword>
<keyword evidence="19" id="KW-1185">Reference proteome</keyword>
<evidence type="ECO:0000256" key="5">
    <source>
        <dbReference type="ARBA" id="ARBA00022676"/>
    </source>
</evidence>
<keyword evidence="6 18" id="KW-0808">Transferase</keyword>
<keyword evidence="12" id="KW-0961">Cell wall biogenesis/degradation</keyword>
<keyword evidence="2" id="KW-1003">Cell membrane</keyword>
<evidence type="ECO:0000259" key="16">
    <source>
        <dbReference type="Pfam" id="PF00905"/>
    </source>
</evidence>
<evidence type="ECO:0000256" key="10">
    <source>
        <dbReference type="ARBA" id="ARBA00023136"/>
    </source>
</evidence>
<keyword evidence="4" id="KW-0645">Protease</keyword>